<evidence type="ECO:0000256" key="1">
    <source>
        <dbReference type="ARBA" id="ARBA00004141"/>
    </source>
</evidence>
<feature type="transmembrane region" description="Helical" evidence="6">
    <location>
        <begin position="34"/>
        <end position="52"/>
    </location>
</feature>
<comment type="similarity">
    <text evidence="2">Belongs to the GtrA family.</text>
</comment>
<protein>
    <submittedName>
        <fullName evidence="8">GtrA family protein</fullName>
    </submittedName>
    <submittedName>
        <fullName evidence="9">GtrA-like protein</fullName>
    </submittedName>
</protein>
<dbReference type="InterPro" id="IPR007267">
    <property type="entry name" value="GtrA_DPMS_TM"/>
</dbReference>
<dbReference type="GO" id="GO:0005886">
    <property type="term" value="C:plasma membrane"/>
    <property type="evidence" value="ECO:0007669"/>
    <property type="project" value="TreeGrafter"/>
</dbReference>
<dbReference type="Pfam" id="PF04138">
    <property type="entry name" value="GtrA_DPMS_TM"/>
    <property type="match status" value="1"/>
</dbReference>
<proteinExistence type="inferred from homology"/>
<evidence type="ECO:0000259" key="7">
    <source>
        <dbReference type="Pfam" id="PF04138"/>
    </source>
</evidence>
<feature type="transmembrane region" description="Helical" evidence="6">
    <location>
        <begin position="9"/>
        <end position="28"/>
    </location>
</feature>
<keyword evidence="5 6" id="KW-0472">Membrane</keyword>
<evidence type="ECO:0000313" key="8">
    <source>
        <dbReference type="EMBL" id="QPT41241.1"/>
    </source>
</evidence>
<evidence type="ECO:0000313" key="10">
    <source>
        <dbReference type="Proteomes" id="UP000254603"/>
    </source>
</evidence>
<dbReference type="PANTHER" id="PTHR38459:SF1">
    <property type="entry name" value="PROPHAGE BACTOPRENOL-LINKED GLUCOSE TRANSLOCASE HOMOLOG"/>
    <property type="match status" value="1"/>
</dbReference>
<organism evidence="9 10">
    <name type="scientific">Oligella ureolytica</name>
    <dbReference type="NCBI Taxonomy" id="90244"/>
    <lineage>
        <taxon>Bacteria</taxon>
        <taxon>Pseudomonadati</taxon>
        <taxon>Pseudomonadota</taxon>
        <taxon>Betaproteobacteria</taxon>
        <taxon>Burkholderiales</taxon>
        <taxon>Alcaligenaceae</taxon>
        <taxon>Oligella</taxon>
    </lineage>
</organism>
<dbReference type="GO" id="GO:0000271">
    <property type="term" value="P:polysaccharide biosynthetic process"/>
    <property type="evidence" value="ECO:0007669"/>
    <property type="project" value="InterPro"/>
</dbReference>
<evidence type="ECO:0000256" key="2">
    <source>
        <dbReference type="ARBA" id="ARBA00009399"/>
    </source>
</evidence>
<accession>A0A378XF09</accession>
<comment type="subcellular location">
    <subcellularLocation>
        <location evidence="1">Membrane</location>
        <topology evidence="1">Multi-pass membrane protein</topology>
    </subcellularLocation>
</comment>
<dbReference type="PANTHER" id="PTHR38459">
    <property type="entry name" value="PROPHAGE BACTOPRENOL-LINKED GLUCOSE TRANSLOCASE HOMOLOG"/>
    <property type="match status" value="1"/>
</dbReference>
<dbReference type="InterPro" id="IPR051401">
    <property type="entry name" value="GtrA_CellWall_Glycosyl"/>
</dbReference>
<sequence>MHYSVLIRFLINGALATTSHYVIFLYLIQNGIDALIASSIGVVVGLLCNYFLQYHVTFSALVAHRKAFPRFVFVGLFSCGANVILFYLFQQLIHEHDLLIQLIVTAVMTLCNFVLYKKVFCYDTLST</sequence>
<dbReference type="EMBL" id="CP065725">
    <property type="protein sequence ID" value="QPT41241.1"/>
    <property type="molecule type" value="Genomic_DNA"/>
</dbReference>
<dbReference type="OrthoDB" id="6198004at2"/>
<dbReference type="AlphaFoldDB" id="A0A378XF09"/>
<gene>
    <name evidence="8" type="ORF">I6G29_06875</name>
    <name evidence="9" type="ORF">NCTC11997_01436</name>
</gene>
<evidence type="ECO:0000313" key="11">
    <source>
        <dbReference type="Proteomes" id="UP000594903"/>
    </source>
</evidence>
<name>A0A378XF09_9BURK</name>
<feature type="transmembrane region" description="Helical" evidence="6">
    <location>
        <begin position="98"/>
        <end position="116"/>
    </location>
</feature>
<reference evidence="8 11" key="2">
    <citation type="submission" date="2020-12" db="EMBL/GenBank/DDBJ databases">
        <title>FDA dAtabase for Regulatory Grade micrObial Sequences (FDA-ARGOS): Supporting development and validation of Infectious Disease Dx tests.</title>
        <authorList>
            <person name="Sproer C."/>
            <person name="Gronow S."/>
            <person name="Severitt S."/>
            <person name="Schroder I."/>
            <person name="Tallon L."/>
            <person name="Sadzewicz L."/>
            <person name="Zhao X."/>
            <person name="Boylan J."/>
            <person name="Ott S."/>
            <person name="Bowen H."/>
            <person name="Vavikolanu K."/>
            <person name="Mehta A."/>
            <person name="Aluvathingal J."/>
            <person name="Nadendla S."/>
            <person name="Lowell S."/>
            <person name="Myers T."/>
            <person name="Yan Y."/>
            <person name="Sichtig H."/>
        </authorList>
    </citation>
    <scope>NUCLEOTIDE SEQUENCE [LARGE SCALE GENOMIC DNA]</scope>
    <source>
        <strain evidence="8 11">FDAARGOS_872</strain>
    </source>
</reference>
<keyword evidence="4 6" id="KW-1133">Transmembrane helix</keyword>
<feature type="transmembrane region" description="Helical" evidence="6">
    <location>
        <begin position="72"/>
        <end position="92"/>
    </location>
</feature>
<reference evidence="9 10" key="1">
    <citation type="submission" date="2018-06" db="EMBL/GenBank/DDBJ databases">
        <authorList>
            <consortium name="Pathogen Informatics"/>
            <person name="Doyle S."/>
        </authorList>
    </citation>
    <scope>NUCLEOTIDE SEQUENCE [LARGE SCALE GENOMIC DNA]</scope>
    <source>
        <strain evidence="9 10">NCTC11997</strain>
    </source>
</reference>
<evidence type="ECO:0000256" key="3">
    <source>
        <dbReference type="ARBA" id="ARBA00022692"/>
    </source>
</evidence>
<keyword evidence="3 6" id="KW-0812">Transmembrane</keyword>
<dbReference type="EMBL" id="UGSB01000001">
    <property type="protein sequence ID" value="SUA54222.1"/>
    <property type="molecule type" value="Genomic_DNA"/>
</dbReference>
<evidence type="ECO:0000313" key="9">
    <source>
        <dbReference type="EMBL" id="SUA54222.1"/>
    </source>
</evidence>
<evidence type="ECO:0000256" key="6">
    <source>
        <dbReference type="SAM" id="Phobius"/>
    </source>
</evidence>
<evidence type="ECO:0000256" key="4">
    <source>
        <dbReference type="ARBA" id="ARBA00022989"/>
    </source>
</evidence>
<dbReference type="STRING" id="1122619.GCA_000373745_01883"/>
<keyword evidence="11" id="KW-1185">Reference proteome</keyword>
<evidence type="ECO:0000256" key="5">
    <source>
        <dbReference type="ARBA" id="ARBA00023136"/>
    </source>
</evidence>
<feature type="domain" description="GtrA/DPMS transmembrane" evidence="7">
    <location>
        <begin position="8"/>
        <end position="119"/>
    </location>
</feature>
<dbReference type="Proteomes" id="UP000594903">
    <property type="component" value="Chromosome"/>
</dbReference>
<dbReference type="RefSeq" id="WP_018575065.1">
    <property type="nucleotide sequence ID" value="NZ_CP065725.1"/>
</dbReference>
<dbReference type="Proteomes" id="UP000254603">
    <property type="component" value="Unassembled WGS sequence"/>
</dbReference>